<keyword evidence="4" id="KW-1185">Reference proteome</keyword>
<feature type="region of interest" description="Disordered" evidence="1">
    <location>
        <begin position="114"/>
        <end position="141"/>
    </location>
</feature>
<organism evidence="3 4">
    <name type="scientific">Allopontixanthobacter confluentis</name>
    <dbReference type="NCBI Taxonomy" id="1849021"/>
    <lineage>
        <taxon>Bacteria</taxon>
        <taxon>Pseudomonadati</taxon>
        <taxon>Pseudomonadota</taxon>
        <taxon>Alphaproteobacteria</taxon>
        <taxon>Sphingomonadales</taxon>
        <taxon>Erythrobacteraceae</taxon>
        <taxon>Allopontixanthobacter</taxon>
    </lineage>
</organism>
<proteinExistence type="predicted"/>
<comment type="caution">
    <text evidence="3">The sequence shown here is derived from an EMBL/GenBank/DDBJ whole genome shotgun (WGS) entry which is preliminary data.</text>
</comment>
<feature type="transmembrane region" description="Helical" evidence="2">
    <location>
        <begin position="46"/>
        <end position="63"/>
    </location>
</feature>
<protein>
    <recommendedName>
        <fullName evidence="5">DUF3618 domain-containing protein</fullName>
    </recommendedName>
</protein>
<evidence type="ECO:0008006" key="5">
    <source>
        <dbReference type="Google" id="ProtNLM"/>
    </source>
</evidence>
<dbReference type="Proteomes" id="UP000473531">
    <property type="component" value="Unassembled WGS sequence"/>
</dbReference>
<keyword evidence="2" id="KW-0812">Transmembrane</keyword>
<gene>
    <name evidence="3" type="ORF">GRI44_04525</name>
</gene>
<dbReference type="AlphaFoldDB" id="A0A6L7GD77"/>
<accession>A0A6L7GD77</accession>
<evidence type="ECO:0000256" key="1">
    <source>
        <dbReference type="SAM" id="MobiDB-lite"/>
    </source>
</evidence>
<dbReference type="EMBL" id="WTYU01000001">
    <property type="protein sequence ID" value="MXP14012.1"/>
    <property type="molecule type" value="Genomic_DNA"/>
</dbReference>
<evidence type="ECO:0000256" key="2">
    <source>
        <dbReference type="SAM" id="Phobius"/>
    </source>
</evidence>
<dbReference type="OrthoDB" id="7428389at2"/>
<feature type="region of interest" description="Disordered" evidence="1">
    <location>
        <begin position="1"/>
        <end position="23"/>
    </location>
</feature>
<dbReference type="RefSeq" id="WP_160600226.1">
    <property type="nucleotide sequence ID" value="NZ_WTYU01000001.1"/>
</dbReference>
<evidence type="ECO:0000313" key="4">
    <source>
        <dbReference type="Proteomes" id="UP000473531"/>
    </source>
</evidence>
<evidence type="ECO:0000313" key="3">
    <source>
        <dbReference type="EMBL" id="MXP14012.1"/>
    </source>
</evidence>
<name>A0A6L7GD77_9SPHN</name>
<keyword evidence="2" id="KW-1133">Transmembrane helix</keyword>
<feature type="compositionally biased region" description="Low complexity" evidence="1">
    <location>
        <begin position="131"/>
        <end position="141"/>
    </location>
</feature>
<sequence length="163" mass="17050">MTTDEKREELREKIQAGEARNAERTLGEYARDASEKATDFVKEHPIATVAGGLAVGVLLAAIIPGPGRRLSKKVGTRAASFAALAAELGLTYGTGLLDSAGSAARHGQDRLGDLGDTISSTARGLRRDASSRAADAGDTASMFGRTVSNKANRTLRNLRGRIG</sequence>
<reference evidence="3 4" key="1">
    <citation type="submission" date="2019-12" db="EMBL/GenBank/DDBJ databases">
        <title>Genomic-based taxomic classification of the family Erythrobacteraceae.</title>
        <authorList>
            <person name="Xu L."/>
        </authorList>
    </citation>
    <scope>NUCLEOTIDE SEQUENCE [LARGE SCALE GENOMIC DNA]</scope>
    <source>
        <strain evidence="3 4">KCTC 52259</strain>
    </source>
</reference>
<keyword evidence="2" id="KW-0472">Membrane</keyword>